<dbReference type="AlphaFoldDB" id="A0A1V9WZK0"/>
<evidence type="ECO:0000313" key="7">
    <source>
        <dbReference type="Proteomes" id="UP000192247"/>
    </source>
</evidence>
<keyword evidence="2" id="KW-0722">Serine protease inhibitor</keyword>
<gene>
    <name evidence="6" type="ORF">BIW11_14046</name>
</gene>
<dbReference type="InterPro" id="IPR036880">
    <property type="entry name" value="Kunitz_BPTI_sf"/>
</dbReference>
<keyword evidence="3" id="KW-1015">Disulfide bond</keyword>
<reference evidence="6 7" key="1">
    <citation type="journal article" date="2017" name="Gigascience">
        <title>Draft genome of the honey bee ectoparasitic mite, Tropilaelaps mercedesae, is shaped by the parasitic life history.</title>
        <authorList>
            <person name="Dong X."/>
            <person name="Armstrong S.D."/>
            <person name="Xia D."/>
            <person name="Makepeace B.L."/>
            <person name="Darby A.C."/>
            <person name="Kadowaki T."/>
        </authorList>
    </citation>
    <scope>NUCLEOTIDE SEQUENCE [LARGE SCALE GENOMIC DNA]</scope>
    <source>
        <strain evidence="6">Wuxi-XJTLU</strain>
    </source>
</reference>
<dbReference type="Proteomes" id="UP000192247">
    <property type="component" value="Unassembled WGS sequence"/>
</dbReference>
<dbReference type="SMART" id="SM00131">
    <property type="entry name" value="KU"/>
    <property type="match status" value="1"/>
</dbReference>
<protein>
    <submittedName>
        <fullName evidence="6">Pancreatic trypsin inhibitor-like</fullName>
    </submittedName>
</protein>
<dbReference type="SUPFAM" id="SSF57362">
    <property type="entry name" value="BPTI-like"/>
    <property type="match status" value="1"/>
</dbReference>
<evidence type="ECO:0000256" key="3">
    <source>
        <dbReference type="ARBA" id="ARBA00023157"/>
    </source>
</evidence>
<dbReference type="OrthoDB" id="6500848at2759"/>
<dbReference type="GO" id="GO:0004867">
    <property type="term" value="F:serine-type endopeptidase inhibitor activity"/>
    <property type="evidence" value="ECO:0007669"/>
    <property type="project" value="UniProtKB-KW"/>
</dbReference>
<evidence type="ECO:0000259" key="5">
    <source>
        <dbReference type="PROSITE" id="PS50279"/>
    </source>
</evidence>
<feature type="chain" id="PRO_5012822585" evidence="4">
    <location>
        <begin position="19"/>
        <end position="117"/>
    </location>
</feature>
<feature type="signal peptide" evidence="4">
    <location>
        <begin position="1"/>
        <end position="18"/>
    </location>
</feature>
<evidence type="ECO:0000256" key="2">
    <source>
        <dbReference type="ARBA" id="ARBA00022900"/>
    </source>
</evidence>
<accession>A0A1V9WZK0</accession>
<dbReference type="Pfam" id="PF00014">
    <property type="entry name" value="Kunitz_BPTI"/>
    <property type="match status" value="1"/>
</dbReference>
<evidence type="ECO:0000313" key="6">
    <source>
        <dbReference type="EMBL" id="OQR66598.1"/>
    </source>
</evidence>
<dbReference type="PANTHER" id="PTHR10083:SF374">
    <property type="entry name" value="BPTI_KUNITZ INHIBITOR DOMAIN-CONTAINING PROTEIN"/>
    <property type="match status" value="1"/>
</dbReference>
<proteinExistence type="predicted"/>
<dbReference type="EMBL" id="MNPL01031758">
    <property type="protein sequence ID" value="OQR66598.1"/>
    <property type="molecule type" value="Genomic_DNA"/>
</dbReference>
<organism evidence="6 7">
    <name type="scientific">Tropilaelaps mercedesae</name>
    <dbReference type="NCBI Taxonomy" id="418985"/>
    <lineage>
        <taxon>Eukaryota</taxon>
        <taxon>Metazoa</taxon>
        <taxon>Ecdysozoa</taxon>
        <taxon>Arthropoda</taxon>
        <taxon>Chelicerata</taxon>
        <taxon>Arachnida</taxon>
        <taxon>Acari</taxon>
        <taxon>Parasitiformes</taxon>
        <taxon>Mesostigmata</taxon>
        <taxon>Gamasina</taxon>
        <taxon>Dermanyssoidea</taxon>
        <taxon>Laelapidae</taxon>
        <taxon>Tropilaelaps</taxon>
    </lineage>
</organism>
<keyword evidence="7" id="KW-1185">Reference proteome</keyword>
<dbReference type="PROSITE" id="PS50279">
    <property type="entry name" value="BPTI_KUNITZ_2"/>
    <property type="match status" value="1"/>
</dbReference>
<comment type="caution">
    <text evidence="6">The sequence shown here is derived from an EMBL/GenBank/DDBJ whole genome shotgun (WGS) entry which is preliminary data.</text>
</comment>
<keyword evidence="1" id="KW-0646">Protease inhibitor</keyword>
<dbReference type="PRINTS" id="PR00759">
    <property type="entry name" value="BASICPTASE"/>
</dbReference>
<feature type="domain" description="BPTI/Kunitz inhibitor" evidence="5">
    <location>
        <begin position="38"/>
        <end position="92"/>
    </location>
</feature>
<dbReference type="GO" id="GO:0005615">
    <property type="term" value="C:extracellular space"/>
    <property type="evidence" value="ECO:0007669"/>
    <property type="project" value="TreeGrafter"/>
</dbReference>
<evidence type="ECO:0000256" key="4">
    <source>
        <dbReference type="SAM" id="SignalP"/>
    </source>
</evidence>
<dbReference type="InterPro" id="IPR050098">
    <property type="entry name" value="TFPI/VKTCI-like"/>
</dbReference>
<dbReference type="InterPro" id="IPR002223">
    <property type="entry name" value="Kunitz_BPTI"/>
</dbReference>
<name>A0A1V9WZK0_9ACAR</name>
<dbReference type="Gene3D" id="4.10.410.10">
    <property type="entry name" value="Pancreatic trypsin inhibitor Kunitz domain"/>
    <property type="match status" value="1"/>
</dbReference>
<sequence>MNFGIFLLLLAILCGGHSTPINETTEIVPDRRSDSDICFQRETRGPCKASFVKVYYDHTRNECRSLIYGGCKPFEGQKYNMFDDCEQCQRTCNQTAECVLDSNEWIGERFQSSTPSR</sequence>
<dbReference type="InParanoid" id="A0A1V9WZK0"/>
<dbReference type="PANTHER" id="PTHR10083">
    <property type="entry name" value="KUNITZ-TYPE PROTEASE INHIBITOR-RELATED"/>
    <property type="match status" value="1"/>
</dbReference>
<keyword evidence="4" id="KW-0732">Signal</keyword>
<evidence type="ECO:0000256" key="1">
    <source>
        <dbReference type="ARBA" id="ARBA00022690"/>
    </source>
</evidence>